<reference evidence="4" key="1">
    <citation type="journal article" date="2010" name="Nature">
        <title>The Amphimedon queenslandica genome and the evolution of animal complexity.</title>
        <authorList>
            <person name="Srivastava M."/>
            <person name="Simakov O."/>
            <person name="Chapman J."/>
            <person name="Fahey B."/>
            <person name="Gauthier M.E."/>
            <person name="Mitros T."/>
            <person name="Richards G.S."/>
            <person name="Conaco C."/>
            <person name="Dacre M."/>
            <person name="Hellsten U."/>
            <person name="Larroux C."/>
            <person name="Putnam N.H."/>
            <person name="Stanke M."/>
            <person name="Adamska M."/>
            <person name="Darling A."/>
            <person name="Degnan S.M."/>
            <person name="Oakley T.H."/>
            <person name="Plachetzki D.C."/>
            <person name="Zhai Y."/>
            <person name="Adamski M."/>
            <person name="Calcino A."/>
            <person name="Cummins S.F."/>
            <person name="Goodstein D.M."/>
            <person name="Harris C."/>
            <person name="Jackson D.J."/>
            <person name="Leys S.P."/>
            <person name="Shu S."/>
            <person name="Woodcroft B.J."/>
            <person name="Vervoort M."/>
            <person name="Kosik K.S."/>
            <person name="Manning G."/>
            <person name="Degnan B.M."/>
            <person name="Rokhsar D.S."/>
        </authorList>
    </citation>
    <scope>NUCLEOTIDE SEQUENCE [LARGE SCALE GENOMIC DNA]</scope>
</reference>
<evidence type="ECO:0000313" key="3">
    <source>
        <dbReference type="EnsemblMetazoa" id="XP_019851850.1"/>
    </source>
</evidence>
<dbReference type="Proteomes" id="UP000007879">
    <property type="component" value="Unassembled WGS sequence"/>
</dbReference>
<feature type="transmembrane region" description="Helical" evidence="1">
    <location>
        <begin position="846"/>
        <end position="866"/>
    </location>
</feature>
<dbReference type="EnsemblMetazoa" id="XM_019996291.1">
    <property type="protein sequence ID" value="XP_019851850.1"/>
    <property type="gene ID" value="LOC109581844"/>
</dbReference>
<keyword evidence="4" id="KW-1185">Reference proteome</keyword>
<feature type="transmembrane region" description="Helical" evidence="1">
    <location>
        <begin position="1156"/>
        <end position="1176"/>
    </location>
</feature>
<dbReference type="InterPro" id="IPR012334">
    <property type="entry name" value="Pectin_lyas_fold"/>
</dbReference>
<feature type="transmembrane region" description="Helical" evidence="1">
    <location>
        <begin position="1112"/>
        <end position="1144"/>
    </location>
</feature>
<dbReference type="PANTHER" id="PTHR11319:SF35">
    <property type="entry name" value="OUTER MEMBRANE PROTEIN PMPC-RELATED"/>
    <property type="match status" value="1"/>
</dbReference>
<feature type="signal peptide" evidence="2">
    <location>
        <begin position="1"/>
        <end position="20"/>
    </location>
</feature>
<name>A0AAN0J4C4_AMPQE</name>
<feature type="transmembrane region" description="Helical" evidence="1">
    <location>
        <begin position="1036"/>
        <end position="1062"/>
    </location>
</feature>
<organism evidence="3 4">
    <name type="scientific">Amphimedon queenslandica</name>
    <name type="common">Sponge</name>
    <dbReference type="NCBI Taxonomy" id="400682"/>
    <lineage>
        <taxon>Eukaryota</taxon>
        <taxon>Metazoa</taxon>
        <taxon>Porifera</taxon>
        <taxon>Demospongiae</taxon>
        <taxon>Heteroscleromorpha</taxon>
        <taxon>Haplosclerida</taxon>
        <taxon>Niphatidae</taxon>
        <taxon>Amphimedon</taxon>
    </lineage>
</organism>
<keyword evidence="1" id="KW-0472">Membrane</keyword>
<evidence type="ECO:0008006" key="5">
    <source>
        <dbReference type="Google" id="ProtNLM"/>
    </source>
</evidence>
<protein>
    <recommendedName>
        <fullName evidence="5">Right handed beta helix domain-containing protein</fullName>
    </recommendedName>
</protein>
<dbReference type="SUPFAM" id="SSF51126">
    <property type="entry name" value="Pectin lyase-like"/>
    <property type="match status" value="1"/>
</dbReference>
<proteinExistence type="predicted"/>
<dbReference type="InterPro" id="IPR006626">
    <property type="entry name" value="PbH1"/>
</dbReference>
<evidence type="ECO:0000256" key="1">
    <source>
        <dbReference type="SAM" id="Phobius"/>
    </source>
</evidence>
<feature type="transmembrane region" description="Helical" evidence="1">
    <location>
        <begin position="935"/>
        <end position="959"/>
    </location>
</feature>
<evidence type="ECO:0000256" key="2">
    <source>
        <dbReference type="SAM" id="SignalP"/>
    </source>
</evidence>
<keyword evidence="1" id="KW-0812">Transmembrane</keyword>
<sequence length="1293" mass="143308">MIIALLFLLLLQSCFLSTYSQQVLCVVHQDGVPNVTKSYYNCSLFANNLSSALQDVSDDTVLMLLNDEEIIDSIIEFANISGLSLFGMNGTNIVCSQQIVKYGLKFINVTNIRISEVTIINCGALYHYESNVTHQGVFSYHSSSAVYFENCTNIRINHINVSNSHGTGLTLYDSNGNVSIAHSTFTNNTVSRVDQELSTGRLLGGGGIYYELSMCSPSWDVCDPSTNLYNSHALLYVHNCTFYNNSVTTGSNNVEFSKYIGGGLMVWLSGLAYNNSIFISSCYFSGNSGLYGGGLFVLCKDQSSNNTIVISNSKLVQNEAILGGGGLDLGFYFITMHNRFNRITVRSCTIVDNKAYFGGGVVFFVTSASRVDPNNQIEFYDTEWNSNKATYGSAIYLEPIFNNVPANTIFPIPHFANCSFINNYIVFNVTGDSSSGAGISAIGAGTLNSKAISFTLADVVTFSGNNGTALYLIDGNAIALENTKVNFSSNTGTYGGAVSINGFASIYTSKNTTFIFHHNEASVKGGAIFFHSTDIQSSLLIGSSCFVERIRTLDTFQTNFYFENNTDSFGKTMYISSLLPCNKLCQGTHVYLTYIPPETLLSECIGNFTFADHKGIVRDNVATETSEFHHSAAGNEEDIVPGKDFVIPFVTRDELGHESMEPLFGILKTENNSLQLNNLFTANNKFQLKGKPNETGHLEIGTLYYRNLTIGIDVTLSSCPPGFINNNNTCVCSADDDSNHYNGIVRCDNKEFVASLSSGFWIGYVGIESEDTLYTGLCPQGYCNSSQILDIRLPSFPSSSELDSLICGANNRTGVLCGNCIENNSVYYNSPGYKCGNNELCSYGPLFYLLSSFIPLTLMFTIIILLGVNFSSGRWNGFVFFAQIVGYFTTTNGVIYASKSEKVFNIISDLFYEPFSLRFFNDDSLSFCLFKNGSFFAIMGMEILSLFFAFLLVVTLVFVMKSTYFYRMQSACCKRPFFKPTSLTKALATFLILCYSQTTQICFKILQIGFLRSKGDSITSPLRVQQMGSQEYFTGFHIPLAIVAILGILTIVTITPICLMAYPVFYKLLPPKVQENKLIATITTNVEKLKPIFDVFQGCFDDKYRFFAGLYFLYRAIFVSLFSLVDIPLASLSIAQIIVMIMLAVHLKFQPYRKKLHNNIDGCLFLLLGMINTLTLTRYFESISQSQRSIMILTGYIQIILVYLPIFIVFILIISLAIQKYRRKKKFSITKLRKASMSSSKSDESLSLEMEGPPSPFVASTSYLDMDIIKNAHNDEDDGDVGSFREELQVLEL</sequence>
<dbReference type="GeneID" id="109581844"/>
<feature type="transmembrane region" description="Helical" evidence="1">
    <location>
        <begin position="1196"/>
        <end position="1218"/>
    </location>
</feature>
<feature type="chain" id="PRO_5042968134" description="Right handed beta helix domain-containing protein" evidence="2">
    <location>
        <begin position="21"/>
        <end position="1293"/>
    </location>
</feature>
<dbReference type="SMART" id="SM00710">
    <property type="entry name" value="PbH1"/>
    <property type="match status" value="8"/>
</dbReference>
<dbReference type="KEGG" id="aqu:109581844"/>
<keyword evidence="1" id="KW-1133">Transmembrane helix</keyword>
<reference evidence="3" key="2">
    <citation type="submission" date="2024-06" db="UniProtKB">
        <authorList>
            <consortium name="EnsemblMetazoa"/>
        </authorList>
    </citation>
    <scope>IDENTIFICATION</scope>
</reference>
<accession>A0AAN0J4C4</accession>
<dbReference type="PANTHER" id="PTHR11319">
    <property type="entry name" value="G PROTEIN-COUPLED RECEPTOR-RELATED"/>
    <property type="match status" value="1"/>
</dbReference>
<evidence type="ECO:0000313" key="4">
    <source>
        <dbReference type="Proteomes" id="UP000007879"/>
    </source>
</evidence>
<keyword evidence="2" id="KW-0732">Signal</keyword>
<feature type="transmembrane region" description="Helical" evidence="1">
    <location>
        <begin position="878"/>
        <end position="898"/>
    </location>
</feature>
<dbReference type="RefSeq" id="XP_019851850.1">
    <property type="nucleotide sequence ID" value="XM_019996291.1"/>
</dbReference>
<dbReference type="InterPro" id="IPR011050">
    <property type="entry name" value="Pectin_lyase_fold/virulence"/>
</dbReference>
<dbReference type="Gene3D" id="2.160.20.10">
    <property type="entry name" value="Single-stranded right-handed beta-helix, Pectin lyase-like"/>
    <property type="match status" value="1"/>
</dbReference>